<dbReference type="STRING" id="349521.HCH_01736"/>
<dbReference type="GO" id="GO:0061605">
    <property type="term" value="F:molybdopterin-synthase adenylyltransferase activity"/>
    <property type="evidence" value="ECO:0007669"/>
    <property type="project" value="UniProtKB-EC"/>
</dbReference>
<evidence type="ECO:0000256" key="10">
    <source>
        <dbReference type="ARBA" id="ARBA00073635"/>
    </source>
</evidence>
<evidence type="ECO:0000256" key="7">
    <source>
        <dbReference type="ARBA" id="ARBA00055169"/>
    </source>
</evidence>
<dbReference type="PANTHER" id="PTHR10953">
    <property type="entry name" value="UBIQUITIN-ACTIVATING ENZYME E1"/>
    <property type="match status" value="1"/>
</dbReference>
<evidence type="ECO:0000256" key="1">
    <source>
        <dbReference type="ARBA" id="ARBA00005046"/>
    </source>
</evidence>
<dbReference type="HOGENOM" id="CLU_013325_10_3_6"/>
<evidence type="ECO:0000256" key="5">
    <source>
        <dbReference type="ARBA" id="ARBA00022840"/>
    </source>
</evidence>
<evidence type="ECO:0000256" key="9">
    <source>
        <dbReference type="ARBA" id="ARBA00066884"/>
    </source>
</evidence>
<protein>
    <recommendedName>
        <fullName evidence="10">Molybdopterin-synthase adenylyltransferase</fullName>
        <ecNumber evidence="9">2.7.7.80</ecNumber>
    </recommendedName>
    <alternativeName>
        <fullName evidence="13">MoaD protein adenylase</fullName>
    </alternativeName>
    <alternativeName>
        <fullName evidence="11">Molybdopterin-converting factor subunit 1 adenylase</fullName>
    </alternativeName>
    <alternativeName>
        <fullName evidence="12">Sulfur carrier protein MoaD adenylyltransferase</fullName>
    </alternativeName>
</protein>
<evidence type="ECO:0000313" key="15">
    <source>
        <dbReference type="EMBL" id="ABC28581.1"/>
    </source>
</evidence>
<dbReference type="AlphaFoldDB" id="Q2SL93"/>
<dbReference type="NCBIfam" id="NF004281">
    <property type="entry name" value="PRK05690.1"/>
    <property type="match status" value="1"/>
</dbReference>
<dbReference type="Pfam" id="PF00899">
    <property type="entry name" value="ThiF"/>
    <property type="match status" value="1"/>
</dbReference>
<evidence type="ECO:0000256" key="6">
    <source>
        <dbReference type="ARBA" id="ARBA00052218"/>
    </source>
</evidence>
<dbReference type="SUPFAM" id="SSF69572">
    <property type="entry name" value="Activating enzymes of the ubiquitin-like proteins"/>
    <property type="match status" value="1"/>
</dbReference>
<dbReference type="PANTHER" id="PTHR10953:SF194">
    <property type="entry name" value="MOLYBDOPTERIN-SYNTHASE ADENYLYLTRANSFERASE"/>
    <property type="match status" value="1"/>
</dbReference>
<dbReference type="GO" id="GO:0008146">
    <property type="term" value="F:sulfotransferase activity"/>
    <property type="evidence" value="ECO:0007669"/>
    <property type="project" value="TreeGrafter"/>
</dbReference>
<dbReference type="InterPro" id="IPR000594">
    <property type="entry name" value="ThiF_NAD_FAD-bd"/>
</dbReference>
<dbReference type="EMBL" id="CP000155">
    <property type="protein sequence ID" value="ABC28581.1"/>
    <property type="molecule type" value="Genomic_DNA"/>
</dbReference>
<evidence type="ECO:0000256" key="4">
    <source>
        <dbReference type="ARBA" id="ARBA00022741"/>
    </source>
</evidence>
<comment type="similarity">
    <text evidence="2">Belongs to the HesA/MoeB/ThiF family.</text>
</comment>
<organism evidence="15 16">
    <name type="scientific">Hahella chejuensis (strain KCTC 2396)</name>
    <dbReference type="NCBI Taxonomy" id="349521"/>
    <lineage>
        <taxon>Bacteria</taxon>
        <taxon>Pseudomonadati</taxon>
        <taxon>Pseudomonadota</taxon>
        <taxon>Gammaproteobacteria</taxon>
        <taxon>Oceanospirillales</taxon>
        <taxon>Hahellaceae</taxon>
        <taxon>Hahella</taxon>
    </lineage>
</organism>
<dbReference type="GO" id="GO:0005524">
    <property type="term" value="F:ATP binding"/>
    <property type="evidence" value="ECO:0007669"/>
    <property type="project" value="UniProtKB-KW"/>
</dbReference>
<dbReference type="InterPro" id="IPR045886">
    <property type="entry name" value="ThiF/MoeB/HesA"/>
</dbReference>
<dbReference type="eggNOG" id="COG0476">
    <property type="taxonomic scope" value="Bacteria"/>
</dbReference>
<dbReference type="InterPro" id="IPR035985">
    <property type="entry name" value="Ubiquitin-activating_enz"/>
</dbReference>
<comment type="subunit">
    <text evidence="8">Homodimer. Forms a stable heterotetrameric complex of 2 MoeB and 2 MoaD during adenylation of MoaD.</text>
</comment>
<dbReference type="Proteomes" id="UP000000238">
    <property type="component" value="Chromosome"/>
</dbReference>
<keyword evidence="3" id="KW-0808">Transferase</keyword>
<feature type="domain" description="THIF-type NAD/FAD binding fold" evidence="14">
    <location>
        <begin position="13"/>
        <end position="247"/>
    </location>
</feature>
<keyword evidence="5" id="KW-0067">ATP-binding</keyword>
<dbReference type="CDD" id="cd00757">
    <property type="entry name" value="ThiF_MoeB_HesA_family"/>
    <property type="match status" value="1"/>
</dbReference>
<evidence type="ECO:0000256" key="8">
    <source>
        <dbReference type="ARBA" id="ARBA00063809"/>
    </source>
</evidence>
<dbReference type="EC" id="2.7.7.80" evidence="9"/>
<comment type="function">
    <text evidence="7">Catalyzes the adenylation by ATP of the carboxyl group of the C-terminal glycine of sulfur carrier protein MoaD.</text>
</comment>
<name>Q2SL93_HAHCH</name>
<dbReference type="GO" id="GO:0005829">
    <property type="term" value="C:cytosol"/>
    <property type="evidence" value="ECO:0007669"/>
    <property type="project" value="TreeGrafter"/>
</dbReference>
<proteinExistence type="inferred from homology"/>
<evidence type="ECO:0000256" key="12">
    <source>
        <dbReference type="ARBA" id="ARBA00075328"/>
    </source>
</evidence>
<evidence type="ECO:0000256" key="3">
    <source>
        <dbReference type="ARBA" id="ARBA00022679"/>
    </source>
</evidence>
<gene>
    <name evidence="15" type="primary">moeB</name>
    <name evidence="15" type="ordered locus">HCH_01736</name>
</gene>
<accession>Q2SL93</accession>
<evidence type="ECO:0000313" key="16">
    <source>
        <dbReference type="Proteomes" id="UP000000238"/>
    </source>
</evidence>
<dbReference type="KEGG" id="hch:HCH_01736"/>
<dbReference type="GO" id="GO:0004792">
    <property type="term" value="F:thiosulfate-cyanide sulfurtransferase activity"/>
    <property type="evidence" value="ECO:0007669"/>
    <property type="project" value="TreeGrafter"/>
</dbReference>
<dbReference type="FunFam" id="3.40.50.720:FF:000033">
    <property type="entry name" value="Adenylyltransferase and sulfurtransferase MOCS3"/>
    <property type="match status" value="1"/>
</dbReference>
<dbReference type="Gene3D" id="3.40.50.720">
    <property type="entry name" value="NAD(P)-binding Rossmann-like Domain"/>
    <property type="match status" value="1"/>
</dbReference>
<dbReference type="GO" id="GO:0008641">
    <property type="term" value="F:ubiquitin-like modifier activating enzyme activity"/>
    <property type="evidence" value="ECO:0007669"/>
    <property type="project" value="InterPro"/>
</dbReference>
<comment type="pathway">
    <text evidence="1">Cofactor biosynthesis; molybdopterin biosynthesis.</text>
</comment>
<reference evidence="15 16" key="1">
    <citation type="journal article" date="2005" name="Nucleic Acids Res.">
        <title>Genomic blueprint of Hahella chejuensis, a marine microbe producing an algicidal agent.</title>
        <authorList>
            <person name="Jeong H."/>
            <person name="Yim J.H."/>
            <person name="Lee C."/>
            <person name="Choi S.-H."/>
            <person name="Park Y.K."/>
            <person name="Yoon S.H."/>
            <person name="Hur C.-G."/>
            <person name="Kang H.-Y."/>
            <person name="Kim D."/>
            <person name="Lee H.H."/>
            <person name="Park K.H."/>
            <person name="Park S.-H."/>
            <person name="Park H.-S."/>
            <person name="Lee H.K."/>
            <person name="Oh T.K."/>
            <person name="Kim J.F."/>
        </authorList>
    </citation>
    <scope>NUCLEOTIDE SEQUENCE [LARGE SCALE GENOMIC DNA]</scope>
    <source>
        <strain evidence="15 16">KCTC 2396</strain>
    </source>
</reference>
<sequence length="250" mass="26980">MRDEMNDTLLMRYNRQIMMPDFDIAGQEALRNSSALVIGLGGLGCPAAMYLGAAGCGRMVLADFDAVDLSNLQRQIAHREQDVGVNKAESVRRALADINPDVRVETITQPLQDELLAAAVSDVDVVLDCTDNFATRSAVNEACVQYGKPLVSGAAIRSEGQLAVFDPRRDDAPCYHCLYGMLSEQQLTCSEAGVMAPLVGVIGSLQALEAVKILSGYGDVCAGRLLLFDGKTMQWREFKVRKDPSCAVCG</sequence>
<evidence type="ECO:0000256" key="2">
    <source>
        <dbReference type="ARBA" id="ARBA00009919"/>
    </source>
</evidence>
<evidence type="ECO:0000259" key="14">
    <source>
        <dbReference type="Pfam" id="PF00899"/>
    </source>
</evidence>
<evidence type="ECO:0000256" key="11">
    <source>
        <dbReference type="ARBA" id="ARBA00075110"/>
    </source>
</evidence>
<keyword evidence="16" id="KW-1185">Reference proteome</keyword>
<evidence type="ECO:0000256" key="13">
    <source>
        <dbReference type="ARBA" id="ARBA00078531"/>
    </source>
</evidence>
<comment type="catalytic activity">
    <reaction evidence="6">
        <text>[molybdopterin-synthase sulfur-carrier protein]-C-terminal Gly-Gly + ATP + H(+) = [molybdopterin-synthase sulfur-carrier protein]-C-terminal Gly-Gly-AMP + diphosphate</text>
        <dbReference type="Rhea" id="RHEA:43616"/>
        <dbReference type="Rhea" id="RHEA-COMP:12159"/>
        <dbReference type="Rhea" id="RHEA-COMP:12202"/>
        <dbReference type="ChEBI" id="CHEBI:15378"/>
        <dbReference type="ChEBI" id="CHEBI:30616"/>
        <dbReference type="ChEBI" id="CHEBI:33019"/>
        <dbReference type="ChEBI" id="CHEBI:90618"/>
        <dbReference type="ChEBI" id="CHEBI:90778"/>
        <dbReference type="EC" id="2.7.7.80"/>
    </reaction>
</comment>
<keyword evidence="4" id="KW-0547">Nucleotide-binding</keyword>
<dbReference type="RefSeq" id="WP_011395653.1">
    <property type="nucleotide sequence ID" value="NC_007645.1"/>
</dbReference>